<dbReference type="Proteomes" id="UP000652231">
    <property type="component" value="Unassembled WGS sequence"/>
</dbReference>
<evidence type="ECO:0000256" key="2">
    <source>
        <dbReference type="SAM" id="SignalP"/>
    </source>
</evidence>
<feature type="domain" description="Secretion system C-terminal sorting" evidence="3">
    <location>
        <begin position="214"/>
        <end position="283"/>
    </location>
</feature>
<gene>
    <name evidence="4" type="ORF">GCM10011312_12760</name>
</gene>
<evidence type="ECO:0000256" key="1">
    <source>
        <dbReference type="ARBA" id="ARBA00022729"/>
    </source>
</evidence>
<accession>A0A8J2Y941</accession>
<dbReference type="RefSeq" id="WP_188440685.1">
    <property type="nucleotide sequence ID" value="NZ_BMGK01000004.1"/>
</dbReference>
<dbReference type="EMBL" id="BMGK01000004">
    <property type="protein sequence ID" value="GGD90296.1"/>
    <property type="molecule type" value="Genomic_DNA"/>
</dbReference>
<feature type="signal peptide" evidence="2">
    <location>
        <begin position="1"/>
        <end position="18"/>
    </location>
</feature>
<proteinExistence type="predicted"/>
<name>A0A8J2Y941_9FLAO</name>
<dbReference type="Pfam" id="PF18962">
    <property type="entry name" value="Por_Secre_tail"/>
    <property type="match status" value="1"/>
</dbReference>
<dbReference type="NCBIfam" id="TIGR04183">
    <property type="entry name" value="Por_Secre_tail"/>
    <property type="match status" value="1"/>
</dbReference>
<evidence type="ECO:0000313" key="5">
    <source>
        <dbReference type="Proteomes" id="UP000652231"/>
    </source>
</evidence>
<evidence type="ECO:0000259" key="3">
    <source>
        <dbReference type="Pfam" id="PF18962"/>
    </source>
</evidence>
<reference evidence="4" key="2">
    <citation type="submission" date="2020-09" db="EMBL/GenBank/DDBJ databases">
        <authorList>
            <person name="Sun Q."/>
            <person name="Zhou Y."/>
        </authorList>
    </citation>
    <scope>NUCLEOTIDE SEQUENCE</scope>
    <source>
        <strain evidence="4">CGMCC 1.12924</strain>
    </source>
</reference>
<keyword evidence="1 2" id="KW-0732">Signal</keyword>
<feature type="chain" id="PRO_5035173927" description="Secretion system C-terminal sorting domain-containing protein" evidence="2">
    <location>
        <begin position="19"/>
        <end position="284"/>
    </location>
</feature>
<keyword evidence="5" id="KW-1185">Reference proteome</keyword>
<organism evidence="4 5">
    <name type="scientific">Planktosalinus lacus</name>
    <dbReference type="NCBI Taxonomy" id="1526573"/>
    <lineage>
        <taxon>Bacteria</taxon>
        <taxon>Pseudomonadati</taxon>
        <taxon>Bacteroidota</taxon>
        <taxon>Flavobacteriia</taxon>
        <taxon>Flavobacteriales</taxon>
        <taxon>Flavobacteriaceae</taxon>
        <taxon>Planktosalinus</taxon>
    </lineage>
</organism>
<dbReference type="InterPro" id="IPR026444">
    <property type="entry name" value="Secre_tail"/>
</dbReference>
<evidence type="ECO:0000313" key="4">
    <source>
        <dbReference type="EMBL" id="GGD90296.1"/>
    </source>
</evidence>
<comment type="caution">
    <text evidence="4">The sequence shown here is derived from an EMBL/GenBank/DDBJ whole genome shotgun (WGS) entry which is preliminary data.</text>
</comment>
<reference evidence="4" key="1">
    <citation type="journal article" date="2014" name="Int. J. Syst. Evol. Microbiol.">
        <title>Complete genome sequence of Corynebacterium casei LMG S-19264T (=DSM 44701T), isolated from a smear-ripened cheese.</title>
        <authorList>
            <consortium name="US DOE Joint Genome Institute (JGI-PGF)"/>
            <person name="Walter F."/>
            <person name="Albersmeier A."/>
            <person name="Kalinowski J."/>
            <person name="Ruckert C."/>
        </authorList>
    </citation>
    <scope>NUCLEOTIDE SEQUENCE</scope>
    <source>
        <strain evidence="4">CGMCC 1.12924</strain>
    </source>
</reference>
<protein>
    <recommendedName>
        <fullName evidence="3">Secretion system C-terminal sorting domain-containing protein</fullName>
    </recommendedName>
</protein>
<sequence>MKKITLLFAILFAVNMSAQDMVLTGVFDGPLPGGLPKAIEIYVINDIPDLSAYGVGSANNGGGTDGVELVFEGSATAGDYIWVASEAVEFENYFDVAPTFVGEVANINGDDAIELFGNVVDDGGGNITGDVIDILGDIDVDGSGEPWDHLDGWAYRIDDTGPDGSTFELDSWFFSGVDANDGETSNSTAANPWPIGTYTRTLSLGDNLETSFNLYPNPTRNGVVSIQTNTNQPIQVNVFDVLGKQVLSRTISDNRLNVSNLKSGIYLVQVTQNNSTSTKKLIVN</sequence>
<dbReference type="AlphaFoldDB" id="A0A8J2Y941"/>